<keyword evidence="2" id="KW-0813">Transport</keyword>
<keyword evidence="7" id="KW-0406">Ion transport</keyword>
<feature type="transmembrane region" description="Helical" evidence="10">
    <location>
        <begin position="12"/>
        <end position="36"/>
    </location>
</feature>
<organism evidence="11 12">
    <name type="scientific">Chitiniphilus eburneus</name>
    <dbReference type="NCBI Taxonomy" id="2571148"/>
    <lineage>
        <taxon>Bacteria</taxon>
        <taxon>Pseudomonadati</taxon>
        <taxon>Pseudomonadota</taxon>
        <taxon>Betaproteobacteria</taxon>
        <taxon>Neisseriales</taxon>
        <taxon>Chitinibacteraceae</taxon>
        <taxon>Chitiniphilus</taxon>
    </lineage>
</organism>
<dbReference type="GO" id="GO:0005886">
    <property type="term" value="C:plasma membrane"/>
    <property type="evidence" value="ECO:0007669"/>
    <property type="project" value="UniProtKB-SubCell"/>
</dbReference>
<feature type="transmembrane region" description="Helical" evidence="10">
    <location>
        <begin position="424"/>
        <end position="444"/>
    </location>
</feature>
<protein>
    <recommendedName>
        <fullName evidence="9">Multidrug-efflux transporter</fullName>
    </recommendedName>
</protein>
<keyword evidence="3" id="KW-0050">Antiport</keyword>
<dbReference type="NCBIfam" id="TIGR00797">
    <property type="entry name" value="matE"/>
    <property type="match status" value="1"/>
</dbReference>
<evidence type="ECO:0000256" key="3">
    <source>
        <dbReference type="ARBA" id="ARBA00022449"/>
    </source>
</evidence>
<dbReference type="OrthoDB" id="9780160at2"/>
<keyword evidence="4" id="KW-1003">Cell membrane</keyword>
<evidence type="ECO:0000256" key="2">
    <source>
        <dbReference type="ARBA" id="ARBA00022448"/>
    </source>
</evidence>
<evidence type="ECO:0000256" key="10">
    <source>
        <dbReference type="SAM" id="Phobius"/>
    </source>
</evidence>
<evidence type="ECO:0000256" key="5">
    <source>
        <dbReference type="ARBA" id="ARBA00022692"/>
    </source>
</evidence>
<accession>A0A4U0QCJ3</accession>
<evidence type="ECO:0000313" key="11">
    <source>
        <dbReference type="EMBL" id="TJZ79143.1"/>
    </source>
</evidence>
<keyword evidence="8 10" id="KW-0472">Membrane</keyword>
<sequence>MPHTTQYRFKDELASIWTLSWPIMVGQLASTGTAFVDAVMAGHVSAGDLAAVSVGASIWVMLIVTLIGLTLAASPLIAHAVGGNRRHEIPGLAQQALYQGLVWGLIAWGAAWLAQPLLSHLGLEPAVADKARGFVRAVAWALPAFALYRVLYGYSASLNATKPMMVIALSGLALNVPLNWVLIYGHFGAPALGAVGCGWATAMCTWFTLLLMWLWIKVSPLYRDTDPLKHWRGVDWAQQWQLLKLGLPVGAMFFVEVSAFSGVALLMARLGTISVAAHQVALNMASLTFMIPSALGTAMTVRVGQALGADDPAYARFVGWTGIRVGLAVAGCTAMLMIVGNHIVAGWYTRDAAVLALASSLLIFAGVFQLADATQVVAAGVLRGYKVTRQPMLLHLTAFWVIGLPLGYLLAFGGFGWAGWGARGYWLALVVALSFAATALVLLFRRVARTRLSAPA</sequence>
<dbReference type="InterPro" id="IPR002528">
    <property type="entry name" value="MATE_fam"/>
</dbReference>
<dbReference type="Pfam" id="PF01554">
    <property type="entry name" value="MatE"/>
    <property type="match status" value="2"/>
</dbReference>
<dbReference type="PANTHER" id="PTHR43298:SF2">
    <property type="entry name" value="FMN_FAD EXPORTER YEEO-RELATED"/>
    <property type="match status" value="1"/>
</dbReference>
<feature type="transmembrane region" description="Helical" evidence="10">
    <location>
        <begin position="280"/>
        <end position="301"/>
    </location>
</feature>
<name>A0A4U0QCJ3_9NEIS</name>
<feature type="transmembrane region" description="Helical" evidence="10">
    <location>
        <begin position="56"/>
        <end position="76"/>
    </location>
</feature>
<comment type="caution">
    <text evidence="11">The sequence shown here is derived from an EMBL/GenBank/DDBJ whole genome shotgun (WGS) entry which is preliminary data.</text>
</comment>
<dbReference type="GO" id="GO:0042910">
    <property type="term" value="F:xenobiotic transmembrane transporter activity"/>
    <property type="evidence" value="ECO:0007669"/>
    <property type="project" value="InterPro"/>
</dbReference>
<evidence type="ECO:0000256" key="8">
    <source>
        <dbReference type="ARBA" id="ARBA00023136"/>
    </source>
</evidence>
<feature type="transmembrane region" description="Helical" evidence="10">
    <location>
        <begin position="191"/>
        <end position="216"/>
    </location>
</feature>
<dbReference type="GO" id="GO:0006811">
    <property type="term" value="P:monoatomic ion transport"/>
    <property type="evidence" value="ECO:0007669"/>
    <property type="project" value="UniProtKB-KW"/>
</dbReference>
<reference evidence="11 12" key="1">
    <citation type="submission" date="2019-04" db="EMBL/GenBank/DDBJ databases">
        <title>Chitiniphilus eburnea sp. nov., a novel chitinolytic bacterium isolated from aquaculture sludge.</title>
        <authorList>
            <person name="Sheng M."/>
        </authorList>
    </citation>
    <scope>NUCLEOTIDE SEQUENCE [LARGE SCALE GENOMIC DNA]</scope>
    <source>
        <strain evidence="11 12">HX-2-15</strain>
    </source>
</reference>
<evidence type="ECO:0000313" key="12">
    <source>
        <dbReference type="Proteomes" id="UP000310016"/>
    </source>
</evidence>
<dbReference type="InterPro" id="IPR048279">
    <property type="entry name" value="MdtK-like"/>
</dbReference>
<keyword evidence="5 10" id="KW-0812">Transmembrane</keyword>
<feature type="transmembrane region" description="Helical" evidence="10">
    <location>
        <begin position="313"/>
        <end position="340"/>
    </location>
</feature>
<evidence type="ECO:0000256" key="4">
    <source>
        <dbReference type="ARBA" id="ARBA00022475"/>
    </source>
</evidence>
<feature type="transmembrane region" description="Helical" evidence="10">
    <location>
        <begin position="392"/>
        <end position="418"/>
    </location>
</feature>
<proteinExistence type="predicted"/>
<evidence type="ECO:0000256" key="9">
    <source>
        <dbReference type="ARBA" id="ARBA00031636"/>
    </source>
</evidence>
<feature type="transmembrane region" description="Helical" evidence="10">
    <location>
        <begin position="96"/>
        <end position="114"/>
    </location>
</feature>
<feature type="transmembrane region" description="Helical" evidence="10">
    <location>
        <begin position="245"/>
        <end position="268"/>
    </location>
</feature>
<evidence type="ECO:0000256" key="6">
    <source>
        <dbReference type="ARBA" id="ARBA00022989"/>
    </source>
</evidence>
<dbReference type="AlphaFoldDB" id="A0A4U0QCJ3"/>
<dbReference type="EMBL" id="SUMF01000001">
    <property type="protein sequence ID" value="TJZ79143.1"/>
    <property type="molecule type" value="Genomic_DNA"/>
</dbReference>
<dbReference type="CDD" id="cd13131">
    <property type="entry name" value="MATE_NorM_like"/>
    <property type="match status" value="1"/>
</dbReference>
<comment type="subcellular location">
    <subcellularLocation>
        <location evidence="1">Cell inner membrane</location>
        <topology evidence="1">Multi-pass membrane protein</topology>
    </subcellularLocation>
</comment>
<dbReference type="PIRSF" id="PIRSF006603">
    <property type="entry name" value="DinF"/>
    <property type="match status" value="1"/>
</dbReference>
<feature type="transmembrane region" description="Helical" evidence="10">
    <location>
        <begin position="134"/>
        <end position="152"/>
    </location>
</feature>
<feature type="transmembrane region" description="Helical" evidence="10">
    <location>
        <begin position="164"/>
        <end position="185"/>
    </location>
</feature>
<dbReference type="PANTHER" id="PTHR43298">
    <property type="entry name" value="MULTIDRUG RESISTANCE PROTEIN NORM-RELATED"/>
    <property type="match status" value="1"/>
</dbReference>
<keyword evidence="6 10" id="KW-1133">Transmembrane helix</keyword>
<gene>
    <name evidence="11" type="ORF">FAZ21_02335</name>
</gene>
<evidence type="ECO:0000256" key="7">
    <source>
        <dbReference type="ARBA" id="ARBA00023065"/>
    </source>
</evidence>
<dbReference type="InterPro" id="IPR050222">
    <property type="entry name" value="MATE_MdtK"/>
</dbReference>
<dbReference type="GO" id="GO:0015297">
    <property type="term" value="F:antiporter activity"/>
    <property type="evidence" value="ECO:0007669"/>
    <property type="project" value="UniProtKB-KW"/>
</dbReference>
<dbReference type="Proteomes" id="UP000310016">
    <property type="component" value="Unassembled WGS sequence"/>
</dbReference>
<keyword evidence="12" id="KW-1185">Reference proteome</keyword>
<dbReference type="RefSeq" id="WP_136771657.1">
    <property type="nucleotide sequence ID" value="NZ_CP156074.1"/>
</dbReference>
<evidence type="ECO:0000256" key="1">
    <source>
        <dbReference type="ARBA" id="ARBA00004429"/>
    </source>
</evidence>